<dbReference type="GO" id="GO:0008270">
    <property type="term" value="F:zinc ion binding"/>
    <property type="evidence" value="ECO:0007669"/>
    <property type="project" value="InterPro"/>
</dbReference>
<evidence type="ECO:0000313" key="5">
    <source>
        <dbReference type="Proteomes" id="UP000543554"/>
    </source>
</evidence>
<dbReference type="GO" id="GO:0016818">
    <property type="term" value="F:hydrolase activity, acting on acid anhydrides, in phosphorus-containing anhydrides"/>
    <property type="evidence" value="ECO:0007669"/>
    <property type="project" value="InterPro"/>
</dbReference>
<keyword evidence="2" id="KW-0378">Hydrolase</keyword>
<sequence length="286" mass="31285">MRDASPAVSPDLLPNLTGLNGTDAAAELPALRAGEPWLDTSIAGLQFYDYGLTDELTGEPLIPVAGDHLHLVREPANPYDLNAVEVWRRNGIRLGHLPRFVAAEVAGPLDAGVALRTYVANGGDGEAWSARELLVGPAAAALHGKHIDRVRREAFAAWEDEERARRVRQDRPSRERGRAFASEQAGRRQARLLQAVNAFARLPLEIEPPEVGAVREVYAIQEALGCSRSTAFRLARAAGVEPKLHYRGWYCDGATVTVTSELVEAMKAWAAAPRTRLTRYTLRSAR</sequence>
<dbReference type="AlphaFoldDB" id="A0AA40VCL3"/>
<evidence type="ECO:0000259" key="3">
    <source>
        <dbReference type="SMART" id="SM00910"/>
    </source>
</evidence>
<name>A0AA40VCL3_9HYPH</name>
<evidence type="ECO:0000256" key="1">
    <source>
        <dbReference type="ARBA" id="ARBA00022723"/>
    </source>
</evidence>
<proteinExistence type="predicted"/>
<protein>
    <recommendedName>
        <fullName evidence="3">HIRAN domain-containing protein</fullName>
    </recommendedName>
</protein>
<gene>
    <name evidence="4" type="ORF">HNR51_004168</name>
</gene>
<dbReference type="GO" id="GO:0003676">
    <property type="term" value="F:nucleic acid binding"/>
    <property type="evidence" value="ECO:0007669"/>
    <property type="project" value="InterPro"/>
</dbReference>
<dbReference type="EMBL" id="JACJIB010000007">
    <property type="protein sequence ID" value="MBA8915072.1"/>
    <property type="molecule type" value="Genomic_DNA"/>
</dbReference>
<dbReference type="SMART" id="SM00910">
    <property type="entry name" value="HIRAN"/>
    <property type="match status" value="1"/>
</dbReference>
<dbReference type="Proteomes" id="UP000543554">
    <property type="component" value="Unassembled WGS sequence"/>
</dbReference>
<dbReference type="RefSeq" id="WP_182556149.1">
    <property type="nucleotide sequence ID" value="NZ_BPRF01000004.1"/>
</dbReference>
<evidence type="ECO:0000313" key="4">
    <source>
        <dbReference type="EMBL" id="MBA8915072.1"/>
    </source>
</evidence>
<reference evidence="4 5" key="1">
    <citation type="submission" date="2020-08" db="EMBL/GenBank/DDBJ databases">
        <title>Genomic Encyclopedia of Type Strains, Phase IV (KMG-IV): sequencing the most valuable type-strain genomes for metagenomic binning, comparative biology and taxonomic classification.</title>
        <authorList>
            <person name="Goeker M."/>
        </authorList>
    </citation>
    <scope>NUCLEOTIDE SEQUENCE [LARGE SCALE GENOMIC DNA]</scope>
    <source>
        <strain evidence="4 5">DSM 11490</strain>
    </source>
</reference>
<organism evidence="4 5">
    <name type="scientific">Methylorubrum thiocyanatum</name>
    <dbReference type="NCBI Taxonomy" id="47958"/>
    <lineage>
        <taxon>Bacteria</taxon>
        <taxon>Pseudomonadati</taxon>
        <taxon>Pseudomonadota</taxon>
        <taxon>Alphaproteobacteria</taxon>
        <taxon>Hyphomicrobiales</taxon>
        <taxon>Methylobacteriaceae</taxon>
        <taxon>Methylorubrum</taxon>
    </lineage>
</organism>
<feature type="domain" description="HIRAN" evidence="3">
    <location>
        <begin position="38"/>
        <end position="142"/>
    </location>
</feature>
<dbReference type="InterPro" id="IPR014905">
    <property type="entry name" value="HIRAN"/>
</dbReference>
<evidence type="ECO:0000256" key="2">
    <source>
        <dbReference type="ARBA" id="ARBA00022801"/>
    </source>
</evidence>
<keyword evidence="1" id="KW-0479">Metal-binding</keyword>
<accession>A0AA40VCL3</accession>
<keyword evidence="5" id="KW-1185">Reference proteome</keyword>
<dbReference type="Gene3D" id="3.30.70.2330">
    <property type="match status" value="1"/>
</dbReference>
<dbReference type="Pfam" id="PF08797">
    <property type="entry name" value="HIRAN"/>
    <property type="match status" value="1"/>
</dbReference>
<comment type="caution">
    <text evidence="4">The sequence shown here is derived from an EMBL/GenBank/DDBJ whole genome shotgun (WGS) entry which is preliminary data.</text>
</comment>